<evidence type="ECO:0000313" key="1">
    <source>
        <dbReference type="EMBL" id="MCL3998006.1"/>
    </source>
</evidence>
<dbReference type="EMBL" id="JAMCCK010000053">
    <property type="protein sequence ID" value="MCL3998006.1"/>
    <property type="molecule type" value="Genomic_DNA"/>
</dbReference>
<dbReference type="RefSeq" id="WP_249492730.1">
    <property type="nucleotide sequence ID" value="NZ_JAMCCK010000053.1"/>
</dbReference>
<accession>A0ABT0P3T1</accession>
<reference evidence="1 2" key="1">
    <citation type="submission" date="2022-05" db="EMBL/GenBank/DDBJ databases">
        <title>Genome Resource of Streptomyces lavenduligriseus GA1-1, a Strain with Broad-Spectrum Antifungal Activity against Phytopathogenic Fungi.</title>
        <authorList>
            <person name="Qi D."/>
        </authorList>
    </citation>
    <scope>NUCLEOTIDE SEQUENCE [LARGE SCALE GENOMIC DNA]</scope>
    <source>
        <strain evidence="1 2">GA1-1</strain>
    </source>
</reference>
<comment type="caution">
    <text evidence="1">The sequence shown here is derived from an EMBL/GenBank/DDBJ whole genome shotgun (WGS) entry which is preliminary data.</text>
</comment>
<keyword evidence="2" id="KW-1185">Reference proteome</keyword>
<organism evidence="1 2">
    <name type="scientific">Streptomyces lavenduligriseus</name>
    <dbReference type="NCBI Taxonomy" id="67315"/>
    <lineage>
        <taxon>Bacteria</taxon>
        <taxon>Bacillati</taxon>
        <taxon>Actinomycetota</taxon>
        <taxon>Actinomycetes</taxon>
        <taxon>Kitasatosporales</taxon>
        <taxon>Streptomycetaceae</taxon>
        <taxon>Streptomyces</taxon>
    </lineage>
</organism>
<gene>
    <name evidence="1" type="ORF">M4438_31665</name>
</gene>
<proteinExistence type="predicted"/>
<name>A0ABT0P3T1_9ACTN</name>
<evidence type="ECO:0000313" key="2">
    <source>
        <dbReference type="Proteomes" id="UP001202052"/>
    </source>
</evidence>
<protein>
    <submittedName>
        <fullName evidence="1">Uncharacterized protein</fullName>
    </submittedName>
</protein>
<dbReference type="Proteomes" id="UP001202052">
    <property type="component" value="Unassembled WGS sequence"/>
</dbReference>
<sequence length="91" mass="10636">MSPSFLPRLRLKVRTWPRRALILTDTPRPNCPECEGEGAIGYDYGDPETGEYIDTDWEPCTCWDETCRWVLLRLPRHPRRTPPGYSTEPPF</sequence>